<dbReference type="Proteomes" id="UP000316429">
    <property type="component" value="Unassembled WGS sequence"/>
</dbReference>
<evidence type="ECO:0000256" key="1">
    <source>
        <dbReference type="SAM" id="MobiDB-lite"/>
    </source>
</evidence>
<gene>
    <name evidence="3" type="ORF">FJQ55_12230</name>
</gene>
<dbReference type="EMBL" id="VFYP01000001">
    <property type="protein sequence ID" value="TPP11534.1"/>
    <property type="molecule type" value="Genomic_DNA"/>
</dbReference>
<sequence length="126" mass="14178">MTGMLRKLGMAALVSIMATTGLVSTASADDFGWGIYIEGPRDGRGWDGPRYDDRHRPDWHRPGWGRPDRRGQCHPNQAVEKARWNGLRRAFIADVSPRRVVVAGVRHGYRDRIIFANVRGCPVIGR</sequence>
<dbReference type="AlphaFoldDB" id="A0A504U8Q2"/>
<proteinExistence type="predicted"/>
<protein>
    <recommendedName>
        <fullName evidence="5">Antifreeze protein</fullName>
    </recommendedName>
</protein>
<feature type="signal peptide" evidence="2">
    <location>
        <begin position="1"/>
        <end position="28"/>
    </location>
</feature>
<name>A0A504U8Q2_9HYPH</name>
<comment type="caution">
    <text evidence="3">The sequence shown here is derived from an EMBL/GenBank/DDBJ whole genome shotgun (WGS) entry which is preliminary data.</text>
</comment>
<organism evidence="3 4">
    <name type="scientific">Rhizobium glycinendophyticum</name>
    <dbReference type="NCBI Taxonomy" id="2589807"/>
    <lineage>
        <taxon>Bacteria</taxon>
        <taxon>Pseudomonadati</taxon>
        <taxon>Pseudomonadota</taxon>
        <taxon>Alphaproteobacteria</taxon>
        <taxon>Hyphomicrobiales</taxon>
        <taxon>Rhizobiaceae</taxon>
        <taxon>Rhizobium/Agrobacterium group</taxon>
        <taxon>Rhizobium</taxon>
    </lineage>
</organism>
<reference evidence="3 4" key="1">
    <citation type="submission" date="2019-06" db="EMBL/GenBank/DDBJ databases">
        <title>Rhizobium sp. CL12 isolated from roots of soybean.</title>
        <authorList>
            <person name="Wang C."/>
        </authorList>
    </citation>
    <scope>NUCLEOTIDE SEQUENCE [LARGE SCALE GENOMIC DNA]</scope>
    <source>
        <strain evidence="3 4">CL12</strain>
    </source>
</reference>
<accession>A0A504U8Q2</accession>
<feature type="compositionally biased region" description="Basic and acidic residues" evidence="1">
    <location>
        <begin position="56"/>
        <end position="71"/>
    </location>
</feature>
<evidence type="ECO:0000313" key="4">
    <source>
        <dbReference type="Proteomes" id="UP000316429"/>
    </source>
</evidence>
<evidence type="ECO:0000256" key="2">
    <source>
        <dbReference type="SAM" id="SignalP"/>
    </source>
</evidence>
<keyword evidence="4" id="KW-1185">Reference proteome</keyword>
<evidence type="ECO:0000313" key="3">
    <source>
        <dbReference type="EMBL" id="TPP11534.1"/>
    </source>
</evidence>
<feature type="chain" id="PRO_5021280106" description="Antifreeze protein" evidence="2">
    <location>
        <begin position="29"/>
        <end position="126"/>
    </location>
</feature>
<feature type="region of interest" description="Disordered" evidence="1">
    <location>
        <begin position="56"/>
        <end position="75"/>
    </location>
</feature>
<keyword evidence="2" id="KW-0732">Signal</keyword>
<evidence type="ECO:0008006" key="5">
    <source>
        <dbReference type="Google" id="ProtNLM"/>
    </source>
</evidence>
<dbReference type="OrthoDB" id="8453806at2"/>